<dbReference type="Pfam" id="PF00248">
    <property type="entry name" value="Aldo_ket_red"/>
    <property type="match status" value="1"/>
</dbReference>
<dbReference type="InterPro" id="IPR023210">
    <property type="entry name" value="NADP_OxRdtase_dom"/>
</dbReference>
<reference evidence="2 3" key="1">
    <citation type="submission" date="2018-10" db="EMBL/GenBank/DDBJ databases">
        <title>Genomic Encyclopedia of Archaeal and Bacterial Type Strains, Phase II (KMG-II): from individual species to whole genera.</title>
        <authorList>
            <person name="Goeker M."/>
        </authorList>
    </citation>
    <scope>NUCLEOTIDE SEQUENCE [LARGE SCALE GENOMIC DNA]</scope>
    <source>
        <strain evidence="2 3">DSM 23424</strain>
    </source>
</reference>
<sequence>MNLLNKIGLGTVQFGQKYGISNTTGVTPLSEISNILEYCSQKQINILDTAFGYGESEIKLGKNNLESFKIVSKFLPFKDTGLNIEQQLLKSLANLDQNSLYGYLAHRSLDVCENSEQWEELNRLKSIGLVKKIGFSFNEPQELRALLEKKMIPDLIQVPYNFFDNRFAPGFLELKEKYNCEIHTRSVFLQGLFFMKTSELHSFFEPVKAEIQEVQKLGSSLASSLLKYALSNENIDCVVFGVNSLAQLESNIEGLNKALILDRPKNMSFNPDILTPSKWPTA</sequence>
<evidence type="ECO:0000259" key="1">
    <source>
        <dbReference type="Pfam" id="PF00248"/>
    </source>
</evidence>
<evidence type="ECO:0000313" key="3">
    <source>
        <dbReference type="Proteomes" id="UP000271339"/>
    </source>
</evidence>
<accession>A0A3L9YZ42</accession>
<dbReference type="RefSeq" id="WP_121906011.1">
    <property type="nucleotide sequence ID" value="NZ_REFC01000011.1"/>
</dbReference>
<keyword evidence="3" id="KW-1185">Reference proteome</keyword>
<proteinExistence type="predicted"/>
<feature type="domain" description="NADP-dependent oxidoreductase" evidence="1">
    <location>
        <begin position="6"/>
        <end position="257"/>
    </location>
</feature>
<protein>
    <submittedName>
        <fullName evidence="2">Aryl-alcohol dehydrogenase-like predicted oxidoreductase</fullName>
    </submittedName>
</protein>
<dbReference type="PANTHER" id="PTHR43312">
    <property type="entry name" value="D-THREO-ALDOSE 1-DEHYDROGENASE"/>
    <property type="match status" value="1"/>
</dbReference>
<evidence type="ECO:0000313" key="2">
    <source>
        <dbReference type="EMBL" id="RMA65991.1"/>
    </source>
</evidence>
<dbReference type="PANTHER" id="PTHR43312:SF1">
    <property type="entry name" value="NADP-DEPENDENT OXIDOREDUCTASE DOMAIN-CONTAINING PROTEIN"/>
    <property type="match status" value="1"/>
</dbReference>
<dbReference type="Gene3D" id="3.20.20.100">
    <property type="entry name" value="NADP-dependent oxidoreductase domain"/>
    <property type="match status" value="1"/>
</dbReference>
<dbReference type="InterPro" id="IPR036812">
    <property type="entry name" value="NAD(P)_OxRdtase_dom_sf"/>
</dbReference>
<name>A0A3L9YZ42_9FLAO</name>
<organism evidence="2 3">
    <name type="scientific">Ulvibacter antarcticus</name>
    <dbReference type="NCBI Taxonomy" id="442714"/>
    <lineage>
        <taxon>Bacteria</taxon>
        <taxon>Pseudomonadati</taxon>
        <taxon>Bacteroidota</taxon>
        <taxon>Flavobacteriia</taxon>
        <taxon>Flavobacteriales</taxon>
        <taxon>Flavobacteriaceae</taxon>
        <taxon>Ulvibacter</taxon>
    </lineage>
</organism>
<dbReference type="InterPro" id="IPR053135">
    <property type="entry name" value="AKR2_Oxidoreductase"/>
</dbReference>
<dbReference type="SUPFAM" id="SSF51430">
    <property type="entry name" value="NAD(P)-linked oxidoreductase"/>
    <property type="match status" value="1"/>
</dbReference>
<dbReference type="CDD" id="cd19097">
    <property type="entry name" value="AKR_unchar"/>
    <property type="match status" value="1"/>
</dbReference>
<dbReference type="Proteomes" id="UP000271339">
    <property type="component" value="Unassembled WGS sequence"/>
</dbReference>
<gene>
    <name evidence="2" type="ORF">BXY75_0407</name>
</gene>
<dbReference type="EMBL" id="REFC01000011">
    <property type="protein sequence ID" value="RMA65991.1"/>
    <property type="molecule type" value="Genomic_DNA"/>
</dbReference>
<comment type="caution">
    <text evidence="2">The sequence shown here is derived from an EMBL/GenBank/DDBJ whole genome shotgun (WGS) entry which is preliminary data.</text>
</comment>
<dbReference type="OrthoDB" id="9773828at2"/>
<dbReference type="AlphaFoldDB" id="A0A3L9YZ42"/>